<keyword evidence="6" id="KW-0456">Lyase</keyword>
<protein>
    <submittedName>
        <fullName evidence="9">Uncharacterized protein</fullName>
    </submittedName>
</protein>
<feature type="domain" description="Terpene synthase N-terminal" evidence="7">
    <location>
        <begin position="159"/>
        <end position="280"/>
    </location>
</feature>
<comment type="cofactor">
    <cofactor evidence="1">
        <name>Mn(2+)</name>
        <dbReference type="ChEBI" id="CHEBI:29035"/>
    </cofactor>
</comment>
<evidence type="ECO:0000256" key="6">
    <source>
        <dbReference type="ARBA" id="ARBA00023239"/>
    </source>
</evidence>
<dbReference type="Gene3D" id="1.50.10.130">
    <property type="entry name" value="Terpene synthase, N-terminal domain"/>
    <property type="match status" value="1"/>
</dbReference>
<dbReference type="PANTHER" id="PTHR31225">
    <property type="entry name" value="OS04G0344100 PROTEIN-RELATED"/>
    <property type="match status" value="1"/>
</dbReference>
<evidence type="ECO:0000313" key="9">
    <source>
        <dbReference type="EMBL" id="RXH99325.1"/>
    </source>
</evidence>
<evidence type="ECO:0000256" key="1">
    <source>
        <dbReference type="ARBA" id="ARBA00001936"/>
    </source>
</evidence>
<dbReference type="GO" id="GO:0010333">
    <property type="term" value="F:terpene synthase activity"/>
    <property type="evidence" value="ECO:0007669"/>
    <property type="project" value="InterPro"/>
</dbReference>
<dbReference type="PANTHER" id="PTHR31225:SF0">
    <property type="entry name" value="S-(+)-LINALOOL SYNTHASE, CHLOROPLASTIC"/>
    <property type="match status" value="1"/>
</dbReference>
<dbReference type="CDD" id="cd00684">
    <property type="entry name" value="Terpene_cyclase_plant_C1"/>
    <property type="match status" value="1"/>
</dbReference>
<dbReference type="AlphaFoldDB" id="A0A498JVW2"/>
<dbReference type="InterPro" id="IPR005630">
    <property type="entry name" value="Terpene_synthase_metal-bd"/>
</dbReference>
<dbReference type="InterPro" id="IPR008949">
    <property type="entry name" value="Isoprenoid_synthase_dom_sf"/>
</dbReference>
<name>A0A498JVW2_MALDO</name>
<dbReference type="SUPFAM" id="SSF48576">
    <property type="entry name" value="Terpenoid synthases"/>
    <property type="match status" value="1"/>
</dbReference>
<evidence type="ECO:0000259" key="7">
    <source>
        <dbReference type="Pfam" id="PF01397"/>
    </source>
</evidence>
<dbReference type="InterPro" id="IPR050148">
    <property type="entry name" value="Terpene_synthase-like"/>
</dbReference>
<dbReference type="Pfam" id="PF03936">
    <property type="entry name" value="Terpene_synth_C"/>
    <property type="match status" value="2"/>
</dbReference>
<reference evidence="9 10" key="1">
    <citation type="submission" date="2018-10" db="EMBL/GenBank/DDBJ databases">
        <title>A high-quality apple genome assembly.</title>
        <authorList>
            <person name="Hu J."/>
        </authorList>
    </citation>
    <scope>NUCLEOTIDE SEQUENCE [LARGE SCALE GENOMIC DNA]</scope>
    <source>
        <strain evidence="10">cv. HFTH1</strain>
        <tissue evidence="9">Young leaf</tissue>
    </source>
</reference>
<dbReference type="GO" id="GO:0000287">
    <property type="term" value="F:magnesium ion binding"/>
    <property type="evidence" value="ECO:0007669"/>
    <property type="project" value="InterPro"/>
</dbReference>
<dbReference type="InterPro" id="IPR036965">
    <property type="entry name" value="Terpene_synth_N_sf"/>
</dbReference>
<feature type="domain" description="Terpene synthase metal-binding" evidence="8">
    <location>
        <begin position="14"/>
        <end position="101"/>
    </location>
</feature>
<proteinExistence type="predicted"/>
<evidence type="ECO:0000259" key="8">
    <source>
        <dbReference type="Pfam" id="PF03936"/>
    </source>
</evidence>
<comment type="pathway">
    <text evidence="3">Secondary metabolite biosynthesis; terpenoid biosynthesis.</text>
</comment>
<dbReference type="SUPFAM" id="SSF48239">
    <property type="entry name" value="Terpenoid cyclases/Protein prenyltransferases"/>
    <property type="match status" value="1"/>
</dbReference>
<dbReference type="STRING" id="3750.A0A498JVW2"/>
<dbReference type="Gene3D" id="1.10.600.10">
    <property type="entry name" value="Farnesyl Diphosphate Synthase"/>
    <property type="match status" value="2"/>
</dbReference>
<dbReference type="InterPro" id="IPR044814">
    <property type="entry name" value="Terpene_cyclase_plant_C1"/>
</dbReference>
<dbReference type="InterPro" id="IPR008930">
    <property type="entry name" value="Terpenoid_cyclase/PrenylTrfase"/>
</dbReference>
<gene>
    <name evidence="9" type="ORF">DVH24_011650</name>
</gene>
<evidence type="ECO:0000256" key="3">
    <source>
        <dbReference type="ARBA" id="ARBA00004721"/>
    </source>
</evidence>
<dbReference type="EMBL" id="RDQH01000331">
    <property type="protein sequence ID" value="RXH99325.1"/>
    <property type="molecule type" value="Genomic_DNA"/>
</dbReference>
<dbReference type="SFLD" id="SFLDS00005">
    <property type="entry name" value="Isoprenoid_Synthase_Type_I"/>
    <property type="match status" value="1"/>
</dbReference>
<dbReference type="InterPro" id="IPR034741">
    <property type="entry name" value="Terpene_cyclase-like_1_C"/>
</dbReference>
<dbReference type="InterPro" id="IPR001906">
    <property type="entry name" value="Terpene_synth_N"/>
</dbReference>
<keyword evidence="4" id="KW-0479">Metal-binding</keyword>
<dbReference type="GO" id="GO:0016102">
    <property type="term" value="P:diterpenoid biosynthetic process"/>
    <property type="evidence" value="ECO:0007669"/>
    <property type="project" value="InterPro"/>
</dbReference>
<sequence length="635" mass="72419">MEPVAFAKEDIGESVQRIVLVEAKWFKSGQLPRAEGYLKNNGIISCEVNVVMVHIVSLLGEGITNRSVELLNGIAAIISSTAAIIRLWDELESKKAIFAMSTPNIAKKMNLHLGHSNLIQLNISKPMSTIPLTPPCLQDDIRFQHEQKLEVFRNLLSRVGEESLNMIDAIQRLGIDYHFEEQIDLIISSHANALSPQPNDDLHEVSLRFRLLRQHGHFVPEDVFNNFKEREGKYFKQILNNEEVKGLMSVYEASQLSMEGEDALDEAGKLSGHLLSRSLSYLGPHEARLVENTLGCPHHQSLAAFMANNFFLPNSQAGMNNRWLNMLQEVAKTDFNLVQSLHHKEIVQISNWWKELGLTRELKFARDEPVKWYVWSMACLTDPNLSEERIQLTKPISFIYLIDDIFDVYGTLDELTLFTEAVNRWEIGAIEHLPDYMKICFEALYNITNEISREWGSLCNAFLVEAKWFKSGHLPKAEDYLKNGIVSSGVNVVMVHIFFLLGQGITKRSVELLNETPAIVSSTAAILRLWDDFGSAEDENQSGHDRSYVRCYLQEHPGSSMEEAQENTVKMISKEWKNLNKELVSPNYPFPATFTNASLNLARMVPLMYNYDENQHLPSLEVYMKSMLYETESVY</sequence>
<organism evidence="9 10">
    <name type="scientific">Malus domestica</name>
    <name type="common">Apple</name>
    <name type="synonym">Pyrus malus</name>
    <dbReference type="NCBI Taxonomy" id="3750"/>
    <lineage>
        <taxon>Eukaryota</taxon>
        <taxon>Viridiplantae</taxon>
        <taxon>Streptophyta</taxon>
        <taxon>Embryophyta</taxon>
        <taxon>Tracheophyta</taxon>
        <taxon>Spermatophyta</taxon>
        <taxon>Magnoliopsida</taxon>
        <taxon>eudicotyledons</taxon>
        <taxon>Gunneridae</taxon>
        <taxon>Pentapetalae</taxon>
        <taxon>rosids</taxon>
        <taxon>fabids</taxon>
        <taxon>Rosales</taxon>
        <taxon>Rosaceae</taxon>
        <taxon>Amygdaloideae</taxon>
        <taxon>Maleae</taxon>
        <taxon>Malus</taxon>
    </lineage>
</organism>
<dbReference type="Proteomes" id="UP000290289">
    <property type="component" value="Chromosome 5"/>
</dbReference>
<keyword evidence="5" id="KW-0460">Magnesium</keyword>
<dbReference type="SFLD" id="SFLDG01019">
    <property type="entry name" value="Terpene_Cyclase_Like_1_C_Termi"/>
    <property type="match status" value="1"/>
</dbReference>
<evidence type="ECO:0000313" key="10">
    <source>
        <dbReference type="Proteomes" id="UP000290289"/>
    </source>
</evidence>
<comment type="cofactor">
    <cofactor evidence="2">
        <name>Mg(2+)</name>
        <dbReference type="ChEBI" id="CHEBI:18420"/>
    </cofactor>
</comment>
<accession>A0A498JVW2</accession>
<keyword evidence="10" id="KW-1185">Reference proteome</keyword>
<evidence type="ECO:0000256" key="2">
    <source>
        <dbReference type="ARBA" id="ARBA00001946"/>
    </source>
</evidence>
<dbReference type="Pfam" id="PF01397">
    <property type="entry name" value="Terpene_synth"/>
    <property type="match status" value="1"/>
</dbReference>
<comment type="caution">
    <text evidence="9">The sequence shown here is derived from an EMBL/GenBank/DDBJ whole genome shotgun (WGS) entry which is preliminary data.</text>
</comment>
<evidence type="ECO:0000256" key="4">
    <source>
        <dbReference type="ARBA" id="ARBA00022723"/>
    </source>
</evidence>
<evidence type="ECO:0000256" key="5">
    <source>
        <dbReference type="ARBA" id="ARBA00022842"/>
    </source>
</evidence>
<feature type="domain" description="Terpene synthase metal-binding" evidence="8">
    <location>
        <begin position="354"/>
        <end position="577"/>
    </location>
</feature>